<dbReference type="InterPro" id="IPR005531">
    <property type="entry name" value="Asp23"/>
</dbReference>
<reference evidence="4" key="1">
    <citation type="submission" date="2020-07" db="EMBL/GenBank/DDBJ databases">
        <title>novel species isolated from the respiratory tract of Marmot.</title>
        <authorList>
            <person name="Zhang G."/>
        </authorList>
    </citation>
    <scope>NUCLEOTIDE SEQUENCE [LARGE SCALE GENOMIC DNA]</scope>
    <source>
        <strain evidence="4">686</strain>
    </source>
</reference>
<proteinExistence type="inferred from homology"/>
<accession>A0A7D7LPP5</accession>
<feature type="region of interest" description="Disordered" evidence="2">
    <location>
        <begin position="156"/>
        <end position="185"/>
    </location>
</feature>
<dbReference type="KEGG" id="gji:H1R19_15060"/>
<dbReference type="Pfam" id="PF03780">
    <property type="entry name" value="Asp23"/>
    <property type="match status" value="1"/>
</dbReference>
<name>A0A7D7LPP5_9ACTN</name>
<keyword evidence="4" id="KW-1185">Reference proteome</keyword>
<evidence type="ECO:0000313" key="3">
    <source>
        <dbReference type="EMBL" id="QMT00240.1"/>
    </source>
</evidence>
<protein>
    <submittedName>
        <fullName evidence="3">Asp23/Gls24 family envelope stress response protein</fullName>
    </submittedName>
</protein>
<organism evidence="3 4">
    <name type="scientific">Gordonia jinghuaiqii</name>
    <dbReference type="NCBI Taxonomy" id="2758710"/>
    <lineage>
        <taxon>Bacteria</taxon>
        <taxon>Bacillati</taxon>
        <taxon>Actinomycetota</taxon>
        <taxon>Actinomycetes</taxon>
        <taxon>Mycobacteriales</taxon>
        <taxon>Gordoniaceae</taxon>
        <taxon>Gordonia</taxon>
    </lineage>
</organism>
<feature type="compositionally biased region" description="Low complexity" evidence="2">
    <location>
        <begin position="162"/>
        <end position="172"/>
    </location>
</feature>
<evidence type="ECO:0000256" key="2">
    <source>
        <dbReference type="SAM" id="MobiDB-lite"/>
    </source>
</evidence>
<evidence type="ECO:0000313" key="4">
    <source>
        <dbReference type="Proteomes" id="UP000515663"/>
    </source>
</evidence>
<comment type="similarity">
    <text evidence="1">Belongs to the asp23 family.</text>
</comment>
<dbReference type="Proteomes" id="UP000515663">
    <property type="component" value="Chromosome"/>
</dbReference>
<sequence>MWAHSCGAGAVAEVTTVAGVTAATGDGTPEPAGTLTIEDRVIEQIAARAALDIPGVTRYQGNVGSLLGSSAGRSIIGSDLPSAHVRSSGPAARISLDLALEWPCRVADIARQARDHVTDEVARLTGVRPVRVDVTVGQLVPGSDVRRRNSGFIDLPAAPRETASASAGASAGAGTGTIHETEVPS</sequence>
<evidence type="ECO:0000256" key="1">
    <source>
        <dbReference type="ARBA" id="ARBA00005721"/>
    </source>
</evidence>
<dbReference type="EMBL" id="CP059491">
    <property type="protein sequence ID" value="QMT00240.1"/>
    <property type="molecule type" value="Genomic_DNA"/>
</dbReference>
<dbReference type="AlphaFoldDB" id="A0A7D7LPP5"/>
<gene>
    <name evidence="3" type="ORF">H1R19_15060</name>
</gene>